<protein>
    <submittedName>
        <fullName evidence="1">Uncharacterized protein</fullName>
    </submittedName>
</protein>
<accession>A0A1S1J2I4</accession>
<dbReference type="RefSeq" id="WP_070908615.1">
    <property type="nucleotide sequence ID" value="NZ_MIKE01000027.1"/>
</dbReference>
<reference evidence="2 4" key="3">
    <citation type="submission" date="2016-11" db="EMBL/GenBank/DDBJ databases">
        <title>Whole genomes of Flavobacteriaceae.</title>
        <authorList>
            <person name="Stine C."/>
            <person name="Li C."/>
            <person name="Tadesse D."/>
        </authorList>
    </citation>
    <scope>NUCLEOTIDE SEQUENCE [LARGE SCALE GENOMIC DNA]</scope>
    <source>
        <strain evidence="2 4">ATCC BAA-2541</strain>
    </source>
</reference>
<gene>
    <name evidence="2" type="ORF">B0A71_20035</name>
    <name evidence="1" type="ORF">BHE19_18010</name>
</gene>
<sequence length="145" mass="16475">MKLLLDLDTFVQTLNDKGYDGYFHTEGCCPGKLRDSISRFLELWKNGSDAPLSAGYLNLSTYLQWNGQEKPKVQCNISVRYENGKFDLEHTEMYIKRTDPYGQLLKESKLANLTSNSIPTLKEAVAQVSENPKEEAAPKKRGLRI</sequence>
<comment type="caution">
    <text evidence="1">The sequence shown here is derived from an EMBL/GenBank/DDBJ whole genome shotgun (WGS) entry which is preliminary data.</text>
</comment>
<evidence type="ECO:0000313" key="1">
    <source>
        <dbReference type="EMBL" id="OHT43669.1"/>
    </source>
</evidence>
<evidence type="ECO:0000313" key="3">
    <source>
        <dbReference type="Proteomes" id="UP000180252"/>
    </source>
</evidence>
<reference evidence="3" key="1">
    <citation type="submission" date="2016-09" db="EMBL/GenBank/DDBJ databases">
        <authorList>
            <person name="Chen S."/>
            <person name="Walker E."/>
        </authorList>
    </citation>
    <scope>NUCLEOTIDE SEQUENCE [LARGE SCALE GENOMIC DNA]</scope>
    <source>
        <strain evidence="3">MSU</strain>
    </source>
</reference>
<dbReference type="EMBL" id="MIKE01000027">
    <property type="protein sequence ID" value="OHT43669.1"/>
    <property type="molecule type" value="Genomic_DNA"/>
</dbReference>
<dbReference type="AlphaFoldDB" id="A0A1S1J2I4"/>
<dbReference type="Proteomes" id="UP000198319">
    <property type="component" value="Unassembled WGS sequence"/>
</dbReference>
<dbReference type="Proteomes" id="UP000180252">
    <property type="component" value="Unassembled WGS sequence"/>
</dbReference>
<reference evidence="1" key="2">
    <citation type="submission" date="2016-09" db="EMBL/GenBank/DDBJ databases">
        <authorList>
            <person name="Capua I."/>
            <person name="De Benedictis P."/>
            <person name="Joannis T."/>
            <person name="Lombin L.H."/>
            <person name="Cattoli G."/>
        </authorList>
    </citation>
    <scope>NUCLEOTIDE SEQUENCE [LARGE SCALE GENOMIC DNA]</scope>
    <source>
        <strain evidence="1">MSU</strain>
    </source>
</reference>
<evidence type="ECO:0000313" key="2">
    <source>
        <dbReference type="EMBL" id="OXB15900.1"/>
    </source>
</evidence>
<proteinExistence type="predicted"/>
<name>A0A1S1J2I4_9FLAO</name>
<organism evidence="1 3">
    <name type="scientific">Flavobacterium tructae</name>
    <dbReference type="NCBI Taxonomy" id="1114873"/>
    <lineage>
        <taxon>Bacteria</taxon>
        <taxon>Pseudomonadati</taxon>
        <taxon>Bacteroidota</taxon>
        <taxon>Flavobacteriia</taxon>
        <taxon>Flavobacteriales</taxon>
        <taxon>Flavobacteriaceae</taxon>
        <taxon>Flavobacterium</taxon>
    </lineage>
</organism>
<keyword evidence="4" id="KW-1185">Reference proteome</keyword>
<dbReference type="OrthoDB" id="979262at2"/>
<dbReference type="EMBL" id="MUHG01000031">
    <property type="protein sequence ID" value="OXB15900.1"/>
    <property type="molecule type" value="Genomic_DNA"/>
</dbReference>
<dbReference type="STRING" id="1278819.BHE19_18010"/>
<evidence type="ECO:0000313" key="4">
    <source>
        <dbReference type="Proteomes" id="UP000198319"/>
    </source>
</evidence>